<evidence type="ECO:0000313" key="2">
    <source>
        <dbReference type="EMBL" id="GMA19446.1"/>
    </source>
</evidence>
<evidence type="ECO:0000313" key="3">
    <source>
        <dbReference type="Proteomes" id="UP001157109"/>
    </source>
</evidence>
<keyword evidence="3" id="KW-1185">Reference proteome</keyword>
<sequence>MGRRCADVIEVREVRVQAEEVPDQFIWRGRLYLVREVLDSWRERRAWWRDVLAPDAGEVEPARLLAPDALEGRVYRVVASPGRLAGTGVYDLSRSGDRWHLVGLDD</sequence>
<dbReference type="EMBL" id="BSUJ01000001">
    <property type="protein sequence ID" value="GMA19446.1"/>
    <property type="molecule type" value="Genomic_DNA"/>
</dbReference>
<evidence type="ECO:0000259" key="1">
    <source>
        <dbReference type="Pfam" id="PF20114"/>
    </source>
</evidence>
<dbReference type="Proteomes" id="UP001157109">
    <property type="component" value="Unassembled WGS sequence"/>
</dbReference>
<name>A0ABQ6HM11_9MICO</name>
<dbReference type="InterPro" id="IPR045443">
    <property type="entry name" value="DUF6504"/>
</dbReference>
<organism evidence="2 3">
    <name type="scientific">Arsenicicoccus piscis</name>
    <dbReference type="NCBI Taxonomy" id="673954"/>
    <lineage>
        <taxon>Bacteria</taxon>
        <taxon>Bacillati</taxon>
        <taxon>Actinomycetota</taxon>
        <taxon>Actinomycetes</taxon>
        <taxon>Micrococcales</taxon>
        <taxon>Intrasporangiaceae</taxon>
        <taxon>Arsenicicoccus</taxon>
    </lineage>
</organism>
<gene>
    <name evidence="2" type="ORF">GCM10025862_14670</name>
</gene>
<proteinExistence type="predicted"/>
<accession>A0ABQ6HM11</accession>
<protein>
    <recommendedName>
        <fullName evidence="1">DUF6504 domain-containing protein</fullName>
    </recommendedName>
</protein>
<dbReference type="RefSeq" id="WP_277626686.1">
    <property type="nucleotide sequence ID" value="NZ_BSUJ01000001.1"/>
</dbReference>
<reference evidence="3" key="1">
    <citation type="journal article" date="2019" name="Int. J. Syst. Evol. Microbiol.">
        <title>The Global Catalogue of Microorganisms (GCM) 10K type strain sequencing project: providing services to taxonomists for standard genome sequencing and annotation.</title>
        <authorList>
            <consortium name="The Broad Institute Genomics Platform"/>
            <consortium name="The Broad Institute Genome Sequencing Center for Infectious Disease"/>
            <person name="Wu L."/>
            <person name="Ma J."/>
        </authorList>
    </citation>
    <scope>NUCLEOTIDE SEQUENCE [LARGE SCALE GENOMIC DNA]</scope>
    <source>
        <strain evidence="3">NBRC 105830</strain>
    </source>
</reference>
<comment type="caution">
    <text evidence="2">The sequence shown here is derived from an EMBL/GenBank/DDBJ whole genome shotgun (WGS) entry which is preliminary data.</text>
</comment>
<dbReference type="Pfam" id="PF20114">
    <property type="entry name" value="DUF6504"/>
    <property type="match status" value="1"/>
</dbReference>
<feature type="domain" description="DUF6504" evidence="1">
    <location>
        <begin position="2"/>
        <end position="104"/>
    </location>
</feature>